<dbReference type="InterPro" id="IPR002931">
    <property type="entry name" value="Transglutaminase-like"/>
</dbReference>
<organism evidence="3 4">
    <name type="scientific">Antrihabitans stalactiti</name>
    <dbReference type="NCBI Taxonomy" id="2584121"/>
    <lineage>
        <taxon>Bacteria</taxon>
        <taxon>Bacillati</taxon>
        <taxon>Actinomycetota</taxon>
        <taxon>Actinomycetes</taxon>
        <taxon>Mycobacteriales</taxon>
        <taxon>Nocardiaceae</taxon>
        <taxon>Antrihabitans</taxon>
    </lineage>
</organism>
<evidence type="ECO:0000313" key="4">
    <source>
        <dbReference type="Proteomes" id="UP000535543"/>
    </source>
</evidence>
<dbReference type="Pfam" id="PF01841">
    <property type="entry name" value="Transglut_core"/>
    <property type="match status" value="1"/>
</dbReference>
<protein>
    <submittedName>
        <fullName evidence="3">Transglutaminase domain-containing protein</fullName>
    </submittedName>
</protein>
<dbReference type="EMBL" id="VCQU01000016">
    <property type="protein sequence ID" value="NMN99329.1"/>
    <property type="molecule type" value="Genomic_DNA"/>
</dbReference>
<dbReference type="Gene3D" id="3.10.620.30">
    <property type="match status" value="1"/>
</dbReference>
<dbReference type="PANTHER" id="PTHR33490">
    <property type="entry name" value="BLR5614 PROTEIN-RELATED"/>
    <property type="match status" value="1"/>
</dbReference>
<sequence length="241" mass="26402">MNPAPAAQLRATDFLDIEHESVRAFTANAIGNASTDRDKATRLFAAVRDQIWYDPYTVSDDPAHYRASFVLETGRAYCVPKAVLLTAVCRAAGIPAMLGFADVRNHLQTETLRALMGGTDLFVYHGYSHLYIDGRWMKATPAFNSELCARFGVPPVDFDGDNDALLHAFTADGAQHMEYVRERGIFDDLPLNAILTALRHTYGPLMFKSAPVIADAFTDTPSGHNRPDGISAGSHSPGEER</sequence>
<evidence type="ECO:0000259" key="2">
    <source>
        <dbReference type="Pfam" id="PF01841"/>
    </source>
</evidence>
<dbReference type="Proteomes" id="UP000535543">
    <property type="component" value="Unassembled WGS sequence"/>
</dbReference>
<comment type="caution">
    <text evidence="3">The sequence shown here is derived from an EMBL/GenBank/DDBJ whole genome shotgun (WGS) entry which is preliminary data.</text>
</comment>
<reference evidence="3 4" key="2">
    <citation type="submission" date="2020-06" db="EMBL/GenBank/DDBJ databases">
        <title>Antribacter stalactiti gen. nov., sp. nov., a new member of the family Nacardiaceae isolated from a cave.</title>
        <authorList>
            <person name="Kim I.S."/>
        </authorList>
    </citation>
    <scope>NUCLEOTIDE SEQUENCE [LARGE SCALE GENOMIC DNA]</scope>
    <source>
        <strain evidence="3 4">YC2-7</strain>
    </source>
</reference>
<evidence type="ECO:0000313" key="3">
    <source>
        <dbReference type="EMBL" id="NMN99329.1"/>
    </source>
</evidence>
<feature type="domain" description="Transglutaminase-like" evidence="2">
    <location>
        <begin position="25"/>
        <end position="141"/>
    </location>
</feature>
<gene>
    <name evidence="3" type="ORF">FGL95_30355</name>
</gene>
<dbReference type="PANTHER" id="PTHR33490:SF3">
    <property type="entry name" value="CONSERVED INTEGRAL MEMBRANE PROTEIN"/>
    <property type="match status" value="1"/>
</dbReference>
<dbReference type="SUPFAM" id="SSF54001">
    <property type="entry name" value="Cysteine proteinases"/>
    <property type="match status" value="1"/>
</dbReference>
<keyword evidence="4" id="KW-1185">Reference proteome</keyword>
<dbReference type="InterPro" id="IPR038765">
    <property type="entry name" value="Papain-like_cys_pep_sf"/>
</dbReference>
<name>A0A848KM57_9NOCA</name>
<reference evidence="3 4" key="1">
    <citation type="submission" date="2019-05" db="EMBL/GenBank/DDBJ databases">
        <authorList>
            <person name="Lee S.D."/>
        </authorList>
    </citation>
    <scope>NUCLEOTIDE SEQUENCE [LARGE SCALE GENOMIC DNA]</scope>
    <source>
        <strain evidence="3 4">YC2-7</strain>
    </source>
</reference>
<dbReference type="RefSeq" id="WP_169594494.1">
    <property type="nucleotide sequence ID" value="NZ_VCQU01000016.1"/>
</dbReference>
<evidence type="ECO:0000256" key="1">
    <source>
        <dbReference type="SAM" id="MobiDB-lite"/>
    </source>
</evidence>
<feature type="region of interest" description="Disordered" evidence="1">
    <location>
        <begin position="218"/>
        <end position="241"/>
    </location>
</feature>
<accession>A0A848KM57</accession>
<dbReference type="AlphaFoldDB" id="A0A848KM57"/>
<proteinExistence type="predicted"/>